<dbReference type="FunFam" id="3.40.50.720:FF:000311">
    <property type="entry name" value="Ornithine cyclodeaminase"/>
    <property type="match status" value="1"/>
</dbReference>
<dbReference type="Gene3D" id="3.30.1780.10">
    <property type="entry name" value="ornithine cyclodeaminase, domain 1"/>
    <property type="match status" value="1"/>
</dbReference>
<dbReference type="SUPFAM" id="SSF51735">
    <property type="entry name" value="NAD(P)-binding Rossmann-fold domains"/>
    <property type="match status" value="1"/>
</dbReference>
<dbReference type="GO" id="GO:0016491">
    <property type="term" value="F:oxidoreductase activity"/>
    <property type="evidence" value="ECO:0007669"/>
    <property type="project" value="UniProtKB-ARBA"/>
</dbReference>
<dbReference type="PANTHER" id="PTHR13812">
    <property type="entry name" value="KETIMINE REDUCTASE MU-CRYSTALLIN"/>
    <property type="match status" value="1"/>
</dbReference>
<comment type="caution">
    <text evidence="2">The sequence shown here is derived from an EMBL/GenBank/DDBJ whole genome shotgun (WGS) entry which is preliminary data.</text>
</comment>
<dbReference type="RefSeq" id="WP_114580887.1">
    <property type="nucleotide sequence ID" value="NZ_QPMH01000003.1"/>
</dbReference>
<dbReference type="EMBL" id="QPMH01000003">
    <property type="protein sequence ID" value="RDD62937.1"/>
    <property type="molecule type" value="Genomic_DNA"/>
</dbReference>
<protein>
    <submittedName>
        <fullName evidence="2">Cyclodeaminase</fullName>
    </submittedName>
</protein>
<dbReference type="NCBIfam" id="NF006141">
    <property type="entry name" value="PRK08291.1"/>
    <property type="match status" value="1"/>
</dbReference>
<accession>A0A369TFN6</accession>
<dbReference type="PIRSF" id="PIRSF001439">
    <property type="entry name" value="CryM"/>
    <property type="match status" value="1"/>
</dbReference>
<sequence>MAITILNERELRDCVRLDEETVDAVADAFTALAKGGVVMPPIVHLHMPEKNGEMDVKTAYVPGFDSFALKVSTGFFDNPKKGLPSLSGLMNLINADTGQVRAVLLDNGYLTDVRTAAAGAVAAWHCAREDAKVAGVLGTGLQARLQIEALMLVRPIEQVLVWGRDGEKAKAYAAEMSERLGIDVQARAHGADVVGPADVVVTTTPSTEPVLLAEWLEPGVHVTAMGSDSAGKNELDPKALAKADRLIVDKREQCIKLGELRTAIETGTVPEDVAVTELGELTSGSAVGRDSAEQITVCDLTGTGVQDTAIATVAYRKATSKGYGVSVET</sequence>
<proteinExistence type="inferred from homology"/>
<evidence type="ECO:0000313" key="3">
    <source>
        <dbReference type="Proteomes" id="UP000253941"/>
    </source>
</evidence>
<keyword evidence="3" id="KW-1185">Reference proteome</keyword>
<dbReference type="InterPro" id="IPR023401">
    <property type="entry name" value="ODC_N"/>
</dbReference>
<dbReference type="Gene3D" id="3.40.50.720">
    <property type="entry name" value="NAD(P)-binding Rossmann-like Domain"/>
    <property type="match status" value="1"/>
</dbReference>
<evidence type="ECO:0000313" key="2">
    <source>
        <dbReference type="EMBL" id="RDD62937.1"/>
    </source>
</evidence>
<comment type="similarity">
    <text evidence="1">Belongs to the ornithine cyclodeaminase/mu-crystallin family.</text>
</comment>
<dbReference type="InterPro" id="IPR003462">
    <property type="entry name" value="ODC_Mu_crystall"/>
</dbReference>
<dbReference type="PANTHER" id="PTHR13812:SF19">
    <property type="entry name" value="KETIMINE REDUCTASE MU-CRYSTALLIN"/>
    <property type="match status" value="1"/>
</dbReference>
<dbReference type="AlphaFoldDB" id="A0A369TFN6"/>
<gene>
    <name evidence="2" type="ORF">DRB17_03945</name>
</gene>
<name>A0A369TFN6_9PROT</name>
<organism evidence="2 3">
    <name type="scientific">Ferruginivarius sediminum</name>
    <dbReference type="NCBI Taxonomy" id="2661937"/>
    <lineage>
        <taxon>Bacteria</taxon>
        <taxon>Pseudomonadati</taxon>
        <taxon>Pseudomonadota</taxon>
        <taxon>Alphaproteobacteria</taxon>
        <taxon>Rhodospirillales</taxon>
        <taxon>Rhodospirillaceae</taxon>
        <taxon>Ferruginivarius</taxon>
    </lineage>
</organism>
<reference evidence="2 3" key="1">
    <citation type="submission" date="2018-07" db="EMBL/GenBank/DDBJ databases">
        <title>Venubactetium sediminum gen. nov., sp. nov., isolated from a marine solar saltern.</title>
        <authorList>
            <person name="Wang S."/>
        </authorList>
    </citation>
    <scope>NUCLEOTIDE SEQUENCE [LARGE SCALE GENOMIC DNA]</scope>
    <source>
        <strain evidence="2 3">WD2A32</strain>
    </source>
</reference>
<dbReference type="Proteomes" id="UP000253941">
    <property type="component" value="Unassembled WGS sequence"/>
</dbReference>
<dbReference type="GO" id="GO:0019752">
    <property type="term" value="P:carboxylic acid metabolic process"/>
    <property type="evidence" value="ECO:0007669"/>
    <property type="project" value="UniProtKB-ARBA"/>
</dbReference>
<dbReference type="GO" id="GO:0005737">
    <property type="term" value="C:cytoplasm"/>
    <property type="evidence" value="ECO:0007669"/>
    <property type="project" value="TreeGrafter"/>
</dbReference>
<dbReference type="Pfam" id="PF02423">
    <property type="entry name" value="OCD_Mu_crystall"/>
    <property type="match status" value="1"/>
</dbReference>
<evidence type="ECO:0000256" key="1">
    <source>
        <dbReference type="ARBA" id="ARBA00008903"/>
    </source>
</evidence>
<dbReference type="InterPro" id="IPR036291">
    <property type="entry name" value="NAD(P)-bd_dom_sf"/>
</dbReference>